<organism evidence="1 2">
    <name type="scientific">Suillus discolor</name>
    <dbReference type="NCBI Taxonomy" id="1912936"/>
    <lineage>
        <taxon>Eukaryota</taxon>
        <taxon>Fungi</taxon>
        <taxon>Dikarya</taxon>
        <taxon>Basidiomycota</taxon>
        <taxon>Agaricomycotina</taxon>
        <taxon>Agaricomycetes</taxon>
        <taxon>Agaricomycetidae</taxon>
        <taxon>Boletales</taxon>
        <taxon>Suillineae</taxon>
        <taxon>Suillaceae</taxon>
        <taxon>Suillus</taxon>
    </lineage>
</organism>
<dbReference type="AlphaFoldDB" id="A0A9P7F5C8"/>
<keyword evidence="2" id="KW-1185">Reference proteome</keyword>
<name>A0A9P7F5C8_9AGAM</name>
<evidence type="ECO:0000313" key="1">
    <source>
        <dbReference type="EMBL" id="KAG2105495.1"/>
    </source>
</evidence>
<dbReference type="EMBL" id="JABBWM010000038">
    <property type="protein sequence ID" value="KAG2105495.1"/>
    <property type="molecule type" value="Genomic_DNA"/>
</dbReference>
<proteinExistence type="predicted"/>
<comment type="caution">
    <text evidence="1">The sequence shown here is derived from an EMBL/GenBank/DDBJ whole genome shotgun (WGS) entry which is preliminary data.</text>
</comment>
<dbReference type="RefSeq" id="XP_041291249.1">
    <property type="nucleotide sequence ID" value="XM_041441693.1"/>
</dbReference>
<protein>
    <submittedName>
        <fullName evidence="1">Uncharacterized protein</fullName>
    </submittedName>
</protein>
<reference evidence="1" key="1">
    <citation type="journal article" date="2020" name="New Phytol.">
        <title>Comparative genomics reveals dynamic genome evolution in host specialist ectomycorrhizal fungi.</title>
        <authorList>
            <person name="Lofgren L.A."/>
            <person name="Nguyen N.H."/>
            <person name="Vilgalys R."/>
            <person name="Ruytinx J."/>
            <person name="Liao H.L."/>
            <person name="Branco S."/>
            <person name="Kuo A."/>
            <person name="LaButti K."/>
            <person name="Lipzen A."/>
            <person name="Andreopoulos W."/>
            <person name="Pangilinan J."/>
            <person name="Riley R."/>
            <person name="Hundley H."/>
            <person name="Na H."/>
            <person name="Barry K."/>
            <person name="Grigoriev I.V."/>
            <person name="Stajich J.E."/>
            <person name="Kennedy P.G."/>
        </authorList>
    </citation>
    <scope>NUCLEOTIDE SEQUENCE</scope>
    <source>
        <strain evidence="1">FC423</strain>
    </source>
</reference>
<dbReference type="OrthoDB" id="2684673at2759"/>
<evidence type="ECO:0000313" key="2">
    <source>
        <dbReference type="Proteomes" id="UP000823399"/>
    </source>
</evidence>
<sequence>MSNDAGAALANEFTQLSFDLRNAFDQSTEYRSLQIHQLTMQWDDVVSPHISRLLLPPPFSDIQRAAEGGPAIIPLTSQKLAVTRVSDGHPTAESTLLALHAAVILREKEKPQIYFSSSTPTLATLIHARQQVS</sequence>
<gene>
    <name evidence="1" type="ORF">F5147DRAFT_775270</name>
</gene>
<dbReference type="Proteomes" id="UP000823399">
    <property type="component" value="Unassembled WGS sequence"/>
</dbReference>
<dbReference type="GeneID" id="64703952"/>
<accession>A0A9P7F5C8</accession>